<dbReference type="InterPro" id="IPR010985">
    <property type="entry name" value="Ribbon_hlx_hlx"/>
</dbReference>
<dbReference type="InterPro" id="IPR045865">
    <property type="entry name" value="ACT-like_dom_sf"/>
</dbReference>
<keyword evidence="3" id="KW-1185">Reference proteome</keyword>
<protein>
    <recommendedName>
        <fullName evidence="1">Transcription factor NikR nickel binding C-terminal domain-containing protein</fullName>
    </recommendedName>
</protein>
<dbReference type="SUPFAM" id="SSF55021">
    <property type="entry name" value="ACT-like"/>
    <property type="match status" value="1"/>
</dbReference>
<evidence type="ECO:0000313" key="2">
    <source>
        <dbReference type="EMBL" id="KSW11842.1"/>
    </source>
</evidence>
<dbReference type="Proteomes" id="UP000053352">
    <property type="component" value="Unassembled WGS sequence"/>
</dbReference>
<dbReference type="PANTHER" id="PTHR34719">
    <property type="entry name" value="NICKEL-RESPONSIVE REGULATOR"/>
    <property type="match status" value="1"/>
</dbReference>
<sequence length="152" mass="16634">MVVKTGVALPDHVYQQLLEVSRNMGYTSVSRAIRDAVELFIAFNRWWSHRGRVSGTLQLLAPKSNEALASSLQRLLSEYSDVVHSATLIIASPGYILYIIAVRGEGGRVKSLYKHLARLRGVLSIQAALLPSPEGGGASLAQPREDLRGERP</sequence>
<dbReference type="AlphaFoldDB" id="A0A0V8RV40"/>
<reference evidence="2 3" key="1">
    <citation type="submission" date="2015-11" db="EMBL/GenBank/DDBJ databases">
        <title>Genome sequence of Pyrodictium occultum PL-19, a marine hyperthermophilic archaeon isolated from Volcano, Italy.</title>
        <authorList>
            <person name="Utturkar S."/>
            <person name="Huber H."/>
            <person name="Leptihn S."/>
            <person name="Brown S."/>
            <person name="Stetter K.O."/>
            <person name="Podar M."/>
        </authorList>
    </citation>
    <scope>NUCLEOTIDE SEQUENCE [LARGE SCALE GENOMIC DNA]</scope>
    <source>
        <strain evidence="2 3">PL-19</strain>
    </source>
</reference>
<dbReference type="Gene3D" id="3.30.70.1150">
    <property type="entry name" value="ACT-like. Chain A, domain 2"/>
    <property type="match status" value="1"/>
</dbReference>
<name>A0A0V8RV40_PYROC</name>
<feature type="domain" description="Transcription factor NikR nickel binding C-terminal" evidence="1">
    <location>
        <begin position="55"/>
        <end position="127"/>
    </location>
</feature>
<dbReference type="STRING" id="2309.CF15_03305"/>
<dbReference type="Pfam" id="PF08753">
    <property type="entry name" value="NikR_C"/>
    <property type="match status" value="1"/>
</dbReference>
<accession>A0A0V8RV40</accession>
<dbReference type="GO" id="GO:0003677">
    <property type="term" value="F:DNA binding"/>
    <property type="evidence" value="ECO:0007669"/>
    <property type="project" value="TreeGrafter"/>
</dbReference>
<dbReference type="CDD" id="cd22231">
    <property type="entry name" value="RHH_NikR_HicB-like"/>
    <property type="match status" value="1"/>
</dbReference>
<dbReference type="EMBL" id="LNTB01000001">
    <property type="protein sequence ID" value="KSW11842.1"/>
    <property type="molecule type" value="Genomic_DNA"/>
</dbReference>
<dbReference type="InterPro" id="IPR014864">
    <property type="entry name" value="TF_NikR_Ni-bd_C"/>
</dbReference>
<dbReference type="InterPro" id="IPR050192">
    <property type="entry name" value="CopG/NikR_regulator"/>
</dbReference>
<gene>
    <name evidence="2" type="ORF">CF15_03305</name>
</gene>
<dbReference type="SUPFAM" id="SSF47598">
    <property type="entry name" value="Ribbon-helix-helix"/>
    <property type="match status" value="1"/>
</dbReference>
<evidence type="ECO:0000259" key="1">
    <source>
        <dbReference type="Pfam" id="PF08753"/>
    </source>
</evidence>
<proteinExistence type="predicted"/>
<dbReference type="PANTHER" id="PTHR34719:SF2">
    <property type="entry name" value="NICKEL-RESPONSIVE REGULATOR"/>
    <property type="match status" value="1"/>
</dbReference>
<dbReference type="InterPro" id="IPR027271">
    <property type="entry name" value="Acetolactate_synth/TF_NikR_C"/>
</dbReference>
<comment type="caution">
    <text evidence="2">The sequence shown here is derived from an EMBL/GenBank/DDBJ whole genome shotgun (WGS) entry which is preliminary data.</text>
</comment>
<organism evidence="2 3">
    <name type="scientific">Pyrodictium occultum</name>
    <dbReference type="NCBI Taxonomy" id="2309"/>
    <lineage>
        <taxon>Archaea</taxon>
        <taxon>Thermoproteota</taxon>
        <taxon>Thermoprotei</taxon>
        <taxon>Desulfurococcales</taxon>
        <taxon>Pyrodictiaceae</taxon>
        <taxon>Pyrodictium</taxon>
    </lineage>
</organism>
<evidence type="ECO:0000313" key="3">
    <source>
        <dbReference type="Proteomes" id="UP000053352"/>
    </source>
</evidence>
<dbReference type="GO" id="GO:0006355">
    <property type="term" value="P:regulation of DNA-templated transcription"/>
    <property type="evidence" value="ECO:0007669"/>
    <property type="project" value="InterPro"/>
</dbReference>